<reference evidence="5" key="1">
    <citation type="submission" date="2021-06" db="EMBL/GenBank/DDBJ databases">
        <authorList>
            <person name="Kallberg Y."/>
            <person name="Tangrot J."/>
            <person name="Rosling A."/>
        </authorList>
    </citation>
    <scope>NUCLEOTIDE SEQUENCE</scope>
    <source>
        <strain evidence="5">87-6 pot B 2015</strain>
    </source>
</reference>
<dbReference type="InterPro" id="IPR011043">
    <property type="entry name" value="Gal_Oxase/kelch_b-propeller"/>
</dbReference>
<dbReference type="EMBL" id="CAJVPP010000125">
    <property type="protein sequence ID" value="CAG8445236.1"/>
    <property type="molecule type" value="Genomic_DNA"/>
</dbReference>
<evidence type="ECO:0000313" key="6">
    <source>
        <dbReference type="Proteomes" id="UP000789375"/>
    </source>
</evidence>
<dbReference type="InterPro" id="IPR009880">
    <property type="entry name" value="Glyoxal_oxidase_N"/>
</dbReference>
<dbReference type="Proteomes" id="UP000789375">
    <property type="component" value="Unassembled WGS sequence"/>
</dbReference>
<dbReference type="PANTHER" id="PTHR32208">
    <property type="entry name" value="SECRETED PROTEIN-RELATED"/>
    <property type="match status" value="1"/>
</dbReference>
<feature type="signal peptide" evidence="2">
    <location>
        <begin position="1"/>
        <end position="22"/>
    </location>
</feature>
<evidence type="ECO:0000259" key="3">
    <source>
        <dbReference type="Pfam" id="PF07250"/>
    </source>
</evidence>
<dbReference type="Pfam" id="PF07250">
    <property type="entry name" value="Glyoxal_oxid_N"/>
    <property type="match status" value="1"/>
</dbReference>
<dbReference type="Gene3D" id="2.130.10.80">
    <property type="entry name" value="Galactose oxidase/kelch, beta-propeller"/>
    <property type="match status" value="1"/>
</dbReference>
<keyword evidence="1 2" id="KW-0732">Signal</keyword>
<dbReference type="SUPFAM" id="SSF50965">
    <property type="entry name" value="Galactose oxidase, central domain"/>
    <property type="match status" value="1"/>
</dbReference>
<comment type="caution">
    <text evidence="5">The sequence shown here is derived from an EMBL/GenBank/DDBJ whole genome shotgun (WGS) entry which is preliminary data.</text>
</comment>
<dbReference type="InterPro" id="IPR013783">
    <property type="entry name" value="Ig-like_fold"/>
</dbReference>
<feature type="domain" description="Glyoxal oxidase N-terminal" evidence="3">
    <location>
        <begin position="84"/>
        <end position="444"/>
    </location>
</feature>
<dbReference type="AlphaFoldDB" id="A0A9N8V794"/>
<dbReference type="Pfam" id="PF09118">
    <property type="entry name" value="GO-like_E_set"/>
    <property type="match status" value="1"/>
</dbReference>
<dbReference type="Gene3D" id="2.60.40.10">
    <property type="entry name" value="Immunoglobulins"/>
    <property type="match status" value="1"/>
</dbReference>
<evidence type="ECO:0000313" key="5">
    <source>
        <dbReference type="EMBL" id="CAG8445236.1"/>
    </source>
</evidence>
<protein>
    <submittedName>
        <fullName evidence="5">5052_t:CDS:1</fullName>
    </submittedName>
</protein>
<organism evidence="5 6">
    <name type="scientific">Funneliformis mosseae</name>
    <name type="common">Endomycorrhizal fungus</name>
    <name type="synonym">Glomus mosseae</name>
    <dbReference type="NCBI Taxonomy" id="27381"/>
    <lineage>
        <taxon>Eukaryota</taxon>
        <taxon>Fungi</taxon>
        <taxon>Fungi incertae sedis</taxon>
        <taxon>Mucoromycota</taxon>
        <taxon>Glomeromycotina</taxon>
        <taxon>Glomeromycetes</taxon>
        <taxon>Glomerales</taxon>
        <taxon>Glomeraceae</taxon>
        <taxon>Funneliformis</taxon>
    </lineage>
</organism>
<keyword evidence="6" id="KW-1185">Reference proteome</keyword>
<dbReference type="InterPro" id="IPR015202">
    <property type="entry name" value="GO-like_E_set"/>
</dbReference>
<evidence type="ECO:0000256" key="1">
    <source>
        <dbReference type="ARBA" id="ARBA00022729"/>
    </source>
</evidence>
<dbReference type="SUPFAM" id="SSF81296">
    <property type="entry name" value="E set domains"/>
    <property type="match status" value="1"/>
</dbReference>
<accession>A0A9N8V794</accession>
<dbReference type="InterPro" id="IPR014756">
    <property type="entry name" value="Ig_E-set"/>
</dbReference>
<evidence type="ECO:0000259" key="4">
    <source>
        <dbReference type="Pfam" id="PF09118"/>
    </source>
</evidence>
<name>A0A9N8V794_FUNMO</name>
<dbReference type="InterPro" id="IPR037293">
    <property type="entry name" value="Gal_Oxidase_central_sf"/>
</dbReference>
<feature type="domain" description="Galactose oxidase-like Early set" evidence="4">
    <location>
        <begin position="470"/>
        <end position="557"/>
    </location>
</feature>
<proteinExistence type="predicted"/>
<gene>
    <name evidence="5" type="ORF">FMOSSE_LOCUS1123</name>
</gene>
<evidence type="ECO:0000256" key="2">
    <source>
        <dbReference type="SAM" id="SignalP"/>
    </source>
</evidence>
<feature type="chain" id="PRO_5040243713" evidence="2">
    <location>
        <begin position="23"/>
        <end position="564"/>
    </location>
</feature>
<sequence length="564" mass="62008">MRHFQIQFPILSVFFALVTILSQNEVDSAVIKKRALAPINKNPGSFKVVGDSGIAAMHIVLTAATKILIIDKVENNPIKQRDGRVAVSVEYDLETNKKRVLNLNTNTFCSAGSFLGNGTLVHTGGAEIKPTEKFQEGFESLRLFEPCSNGKCDWFEDPKGLTSKRWYPSMVTLSDGRVFILGGAVKPVAANNEEVNNPTFEFFPKENSNPEPFPFLLETMPFNLYPIIHVLPGPANQKRLFVFANTDSIIWDWGTKSTVKRLDRLPGPPRSYPLTGTSVILPLSPEDDYAPRILVCGGVAKRDVKQPADNSCGRINLANINNAKWEREDFGGIGRNMPDAVILADGKTLFLNGAGIGVAGYNNNNKQAADNPVLTPVLYDHLAPKGSRFTRLTSSKIPRLYHSVATLVTDGRVFVTGSNPNSVVRTKDTKYVTDFRVEMFTPPYLQKGIERAIITSVAGKTILNKEAIRVKYNNVVPVTVTINDPKAVFSAALVHHGFVTHSIHMSQRYVVCTVQDVVKKLNGVVTMNVVMPPNGNMIAPGRNYLYINNKSVPGIAAIEVMISN</sequence>
<dbReference type="PANTHER" id="PTHR32208:SF21">
    <property type="entry name" value="LOW QUALITY PROTEIN: ALDEHYDE OXIDASE GLOX-LIKE"/>
    <property type="match status" value="1"/>
</dbReference>